<comment type="function">
    <text evidence="3">DNA-dependent RNA polymerase (RNAP) catalyzes the transcription of DNA into RNA using the four ribonucleoside triphosphates as substrates.</text>
</comment>
<keyword evidence="1 3" id="KW-0240">DNA-directed RNA polymerase</keyword>
<dbReference type="Proteomes" id="UP000028027">
    <property type="component" value="Unassembled WGS sequence"/>
</dbReference>
<dbReference type="InterPro" id="IPR036603">
    <property type="entry name" value="RBP11-like"/>
</dbReference>
<dbReference type="Pfam" id="PF13656">
    <property type="entry name" value="RNA_pol_L_2"/>
    <property type="match status" value="1"/>
</dbReference>
<evidence type="ECO:0000313" key="5">
    <source>
        <dbReference type="EMBL" id="KER06769.1"/>
    </source>
</evidence>
<dbReference type="AlphaFoldDB" id="A0A081S766"/>
<comment type="caution">
    <text evidence="5">The sequence shown here is derived from an EMBL/GenBank/DDBJ whole genome shotgun (WGS) entry which is preliminary data.</text>
</comment>
<comment type="subcellular location">
    <subcellularLocation>
        <location evidence="3">Cytoplasm</location>
    </subcellularLocation>
</comment>
<dbReference type="EC" id="2.7.7.6" evidence="3"/>
<feature type="domain" description="DNA-directed RNA polymerase RBP11-like dimerisation" evidence="4">
    <location>
        <begin position="13"/>
        <end position="83"/>
    </location>
</feature>
<comment type="catalytic activity">
    <reaction evidence="3">
        <text>RNA(n) + a ribonucleoside 5'-triphosphate = RNA(n+1) + diphosphate</text>
        <dbReference type="Rhea" id="RHEA:21248"/>
        <dbReference type="Rhea" id="RHEA-COMP:14527"/>
        <dbReference type="Rhea" id="RHEA-COMP:17342"/>
        <dbReference type="ChEBI" id="CHEBI:33019"/>
        <dbReference type="ChEBI" id="CHEBI:61557"/>
        <dbReference type="ChEBI" id="CHEBI:140395"/>
        <dbReference type="EC" id="2.7.7.6"/>
    </reaction>
</comment>
<keyword evidence="6" id="KW-1185">Reference proteome</keyword>
<dbReference type="GO" id="GO:0003899">
    <property type="term" value="F:DNA-directed RNA polymerase activity"/>
    <property type="evidence" value="ECO:0007669"/>
    <property type="project" value="UniProtKB-UniRule"/>
</dbReference>
<dbReference type="InterPro" id="IPR022905">
    <property type="entry name" value="Rpo11-like"/>
</dbReference>
<comment type="subunit">
    <text evidence="3">Part of the RNA polymerase complex.</text>
</comment>
<proteinExistence type="inferred from homology"/>
<evidence type="ECO:0000256" key="1">
    <source>
        <dbReference type="ARBA" id="ARBA00022478"/>
    </source>
</evidence>
<dbReference type="GO" id="GO:0006351">
    <property type="term" value="P:DNA-templated transcription"/>
    <property type="evidence" value="ECO:0007669"/>
    <property type="project" value="UniProtKB-UniRule"/>
</dbReference>
<organism evidence="5 6">
    <name type="scientific">Marine Group I thaumarchaeote SCGC AAA799-E16</name>
    <dbReference type="NCBI Taxonomy" id="1502292"/>
    <lineage>
        <taxon>Archaea</taxon>
        <taxon>Nitrososphaerota</taxon>
        <taxon>Marine Group I</taxon>
    </lineage>
</organism>
<dbReference type="GO" id="GO:0046983">
    <property type="term" value="F:protein dimerization activity"/>
    <property type="evidence" value="ECO:0007669"/>
    <property type="project" value="InterPro"/>
</dbReference>
<name>A0A081S766_9ARCH</name>
<dbReference type="PATRIC" id="fig|1502292.3.peg.429"/>
<evidence type="ECO:0000256" key="3">
    <source>
        <dbReference type="HAMAP-Rule" id="MF_00261"/>
    </source>
</evidence>
<gene>
    <name evidence="3" type="primary">rpo11</name>
    <name evidence="3" type="synonym">rpoL</name>
    <name evidence="5" type="ORF">AAA799E16_00491</name>
</gene>
<dbReference type="Gene3D" id="3.30.1360.10">
    <property type="entry name" value="RNA polymerase, RBP11-like subunit"/>
    <property type="match status" value="1"/>
</dbReference>
<keyword evidence="2 3" id="KW-0804">Transcription</keyword>
<evidence type="ECO:0000313" key="6">
    <source>
        <dbReference type="Proteomes" id="UP000028027"/>
    </source>
</evidence>
<dbReference type="GO" id="GO:0005737">
    <property type="term" value="C:cytoplasm"/>
    <property type="evidence" value="ECO:0007669"/>
    <property type="project" value="UniProtKB-SubCell"/>
</dbReference>
<evidence type="ECO:0000259" key="4">
    <source>
        <dbReference type="Pfam" id="PF13656"/>
    </source>
</evidence>
<dbReference type="GO" id="GO:0000428">
    <property type="term" value="C:DNA-directed RNA polymerase complex"/>
    <property type="evidence" value="ECO:0007669"/>
    <property type="project" value="UniProtKB-KW"/>
</dbReference>
<evidence type="ECO:0000256" key="2">
    <source>
        <dbReference type="ARBA" id="ARBA00023163"/>
    </source>
</evidence>
<dbReference type="InterPro" id="IPR009025">
    <property type="entry name" value="RBP11-like_dimer"/>
</dbReference>
<protein>
    <recommendedName>
        <fullName evidence="3">DNA-directed RNA polymerase subunit Rpo11</fullName>
        <ecNumber evidence="3">2.7.7.6</ecNumber>
    </recommendedName>
    <alternativeName>
        <fullName evidence="3">DNA-directed RNA polymerase subunit L</fullName>
    </alternativeName>
</protein>
<reference evidence="5 6" key="1">
    <citation type="submission" date="2014-06" db="EMBL/GenBank/DDBJ databases">
        <authorList>
            <person name="Ngugi D.K."/>
            <person name="Blom J."/>
            <person name="Alam I."/>
            <person name="Rashid M."/>
            <person name="Ba Alawi W."/>
            <person name="Zhang G."/>
            <person name="Hikmawan T."/>
            <person name="Guan Y."/>
            <person name="Antunes A."/>
            <person name="Siam R."/>
            <person name="Eldorry H."/>
            <person name="Bajic V."/>
            <person name="Stingl U."/>
        </authorList>
    </citation>
    <scope>NUCLEOTIDE SEQUENCE [LARGE SCALE GENOMIC DNA]</scope>
    <source>
        <strain evidence="5">SCGC AAA799-E16</strain>
    </source>
</reference>
<dbReference type="SUPFAM" id="SSF55257">
    <property type="entry name" value="RBP11-like subunits of RNA polymerase"/>
    <property type="match status" value="1"/>
</dbReference>
<keyword evidence="3" id="KW-0548">Nucleotidyltransferase</keyword>
<dbReference type="EMBL" id="JNVL01000005">
    <property type="protein sequence ID" value="KER06769.1"/>
    <property type="molecule type" value="Genomic_DNA"/>
</dbReference>
<sequence>MNAQVISSEAKEINLSITETDVGILYLIQHELLKESNIDFAGVIVKHPLTNECWMRINSSSKPLGEIKKATDSAIKMADEFKQLFNSKLKVN</sequence>
<keyword evidence="3" id="KW-0963">Cytoplasm</keyword>
<accession>A0A081S766</accession>
<keyword evidence="3" id="KW-0808">Transferase</keyword>
<dbReference type="HAMAP" id="MF_00261">
    <property type="entry name" value="RNApol_arch_Rpo11"/>
    <property type="match status" value="1"/>
</dbReference>
<comment type="similarity">
    <text evidence="3">Belongs to the archaeal Rpo11/eukaryotic RPB11/RPC19 RNA polymerase subunit family.</text>
</comment>